<proteinExistence type="predicted"/>
<name>A0A1H9AK31_9EURY</name>
<dbReference type="AlphaFoldDB" id="A0A1H9AK31"/>
<gene>
    <name evidence="1" type="ORF">SAMN04489841_0467</name>
</gene>
<evidence type="ECO:0000313" key="2">
    <source>
        <dbReference type="Proteomes" id="UP000199114"/>
    </source>
</evidence>
<dbReference type="OrthoDB" id="268322at2157"/>
<organism evidence="1 2">
    <name type="scientific">Natrinema salaciae</name>
    <dbReference type="NCBI Taxonomy" id="1186196"/>
    <lineage>
        <taxon>Archaea</taxon>
        <taxon>Methanobacteriati</taxon>
        <taxon>Methanobacteriota</taxon>
        <taxon>Stenosarchaea group</taxon>
        <taxon>Halobacteria</taxon>
        <taxon>Halobacteriales</taxon>
        <taxon>Natrialbaceae</taxon>
        <taxon>Natrinema</taxon>
    </lineage>
</organism>
<sequence length="67" mass="7424">MPTASQLRDSTQIVLPRETLEGLESQLDDEFTVTVFPAGEDYCRIIGSPVEIKAASEFLARHGVTMR</sequence>
<evidence type="ECO:0000313" key="1">
    <source>
        <dbReference type="EMBL" id="SEP76733.1"/>
    </source>
</evidence>
<protein>
    <submittedName>
        <fullName evidence="1">Uncharacterized protein</fullName>
    </submittedName>
</protein>
<dbReference type="InterPro" id="IPR056231">
    <property type="entry name" value="VNG_1110C-like"/>
</dbReference>
<reference evidence="2" key="1">
    <citation type="submission" date="2016-10" db="EMBL/GenBank/DDBJ databases">
        <authorList>
            <person name="Varghese N."/>
            <person name="Submissions S."/>
        </authorList>
    </citation>
    <scope>NUCLEOTIDE SEQUENCE [LARGE SCALE GENOMIC DNA]</scope>
    <source>
        <strain evidence="2">DSM 25055</strain>
    </source>
</reference>
<dbReference type="Pfam" id="PF24397">
    <property type="entry name" value="VNG_1110C"/>
    <property type="match status" value="1"/>
</dbReference>
<dbReference type="Proteomes" id="UP000199114">
    <property type="component" value="Unassembled WGS sequence"/>
</dbReference>
<dbReference type="RefSeq" id="WP_090612707.1">
    <property type="nucleotide sequence ID" value="NZ_FOFD01000001.1"/>
</dbReference>
<keyword evidence="2" id="KW-1185">Reference proteome</keyword>
<dbReference type="EMBL" id="FOFD01000001">
    <property type="protein sequence ID" value="SEP76733.1"/>
    <property type="molecule type" value="Genomic_DNA"/>
</dbReference>
<accession>A0A1H9AK31</accession>